<reference evidence="1" key="1">
    <citation type="journal article" date="2021" name="PeerJ">
        <title>Extensive microbial diversity within the chicken gut microbiome revealed by metagenomics and culture.</title>
        <authorList>
            <person name="Gilroy R."/>
            <person name="Ravi A."/>
            <person name="Getino M."/>
            <person name="Pursley I."/>
            <person name="Horton D.L."/>
            <person name="Alikhan N.F."/>
            <person name="Baker D."/>
            <person name="Gharbi K."/>
            <person name="Hall N."/>
            <person name="Watson M."/>
            <person name="Adriaenssens E.M."/>
            <person name="Foster-Nyarko E."/>
            <person name="Jarju S."/>
            <person name="Secka A."/>
            <person name="Antonio M."/>
            <person name="Oren A."/>
            <person name="Chaudhuri R.R."/>
            <person name="La Ragione R."/>
            <person name="Hildebrand F."/>
            <person name="Pallen M.J."/>
        </authorList>
    </citation>
    <scope>NUCLEOTIDE SEQUENCE</scope>
    <source>
        <strain evidence="1">CHK55-1828</strain>
    </source>
</reference>
<sequence length="123" mass="14001">MKAEDNLLKKVGTENPFRVPEGYFEGFTSDLMSRLPEKEKNDVRREPTTWEKVRPWLYMAAMFVGAALIIRVASPGDSASEGRQQQMAAEDTDVELEYISTAIDNTMMDDYSLYVYLSDESAE</sequence>
<proteinExistence type="predicted"/>
<dbReference type="AlphaFoldDB" id="A0A921HYK5"/>
<organism evidence="1 2">
    <name type="scientific">Mediterranea massiliensis</name>
    <dbReference type="NCBI Taxonomy" id="1841865"/>
    <lineage>
        <taxon>Bacteria</taxon>
        <taxon>Pseudomonadati</taxon>
        <taxon>Bacteroidota</taxon>
        <taxon>Bacteroidia</taxon>
        <taxon>Bacteroidales</taxon>
        <taxon>Bacteroidaceae</taxon>
        <taxon>Mediterranea</taxon>
    </lineage>
</organism>
<comment type="caution">
    <text evidence="1">The sequence shown here is derived from an EMBL/GenBank/DDBJ whole genome shotgun (WGS) entry which is preliminary data.</text>
</comment>
<name>A0A921HYK5_9BACT</name>
<reference evidence="1" key="2">
    <citation type="submission" date="2021-09" db="EMBL/GenBank/DDBJ databases">
        <authorList>
            <person name="Gilroy R."/>
        </authorList>
    </citation>
    <scope>NUCLEOTIDE SEQUENCE</scope>
    <source>
        <strain evidence="1">CHK55-1828</strain>
    </source>
</reference>
<dbReference type="EMBL" id="DYVX01000054">
    <property type="protein sequence ID" value="HJF92062.1"/>
    <property type="molecule type" value="Genomic_DNA"/>
</dbReference>
<dbReference type="Proteomes" id="UP000717835">
    <property type="component" value="Unassembled WGS sequence"/>
</dbReference>
<dbReference type="RefSeq" id="WP_276827580.1">
    <property type="nucleotide sequence ID" value="NZ_DYVX01000054.1"/>
</dbReference>
<protein>
    <submittedName>
        <fullName evidence="1">Uncharacterized protein</fullName>
    </submittedName>
</protein>
<evidence type="ECO:0000313" key="1">
    <source>
        <dbReference type="EMBL" id="HJF92062.1"/>
    </source>
</evidence>
<gene>
    <name evidence="1" type="ORF">K8W02_06720</name>
</gene>
<accession>A0A921HYK5</accession>
<evidence type="ECO:0000313" key="2">
    <source>
        <dbReference type="Proteomes" id="UP000717835"/>
    </source>
</evidence>